<reference evidence="2" key="1">
    <citation type="submission" date="2020-02" db="EMBL/GenBank/DDBJ databases">
        <authorList>
            <person name="Meier V. D."/>
        </authorList>
    </citation>
    <scope>NUCLEOTIDE SEQUENCE</scope>
    <source>
        <strain evidence="2">AVDCRST_MAG15</strain>
    </source>
</reference>
<dbReference type="EMBL" id="CADCUU010000161">
    <property type="protein sequence ID" value="CAA9403605.1"/>
    <property type="molecule type" value="Genomic_DNA"/>
</dbReference>
<dbReference type="AlphaFoldDB" id="A0A6J4P4S5"/>
<feature type="compositionally biased region" description="Low complexity" evidence="1">
    <location>
        <begin position="26"/>
        <end position="35"/>
    </location>
</feature>
<feature type="compositionally biased region" description="Basic and acidic residues" evidence="1">
    <location>
        <begin position="253"/>
        <end position="265"/>
    </location>
</feature>
<feature type="compositionally biased region" description="Low complexity" evidence="1">
    <location>
        <begin position="108"/>
        <end position="125"/>
    </location>
</feature>
<feature type="compositionally biased region" description="Basic and acidic residues" evidence="1">
    <location>
        <begin position="98"/>
        <end position="107"/>
    </location>
</feature>
<feature type="compositionally biased region" description="Basic residues" evidence="1">
    <location>
        <begin position="155"/>
        <end position="164"/>
    </location>
</feature>
<evidence type="ECO:0000313" key="2">
    <source>
        <dbReference type="EMBL" id="CAA9403605.1"/>
    </source>
</evidence>
<feature type="compositionally biased region" description="Basic residues" evidence="1">
    <location>
        <begin position="266"/>
        <end position="277"/>
    </location>
</feature>
<feature type="region of interest" description="Disordered" evidence="1">
    <location>
        <begin position="1"/>
        <end position="301"/>
    </location>
</feature>
<feature type="compositionally biased region" description="Basic and acidic residues" evidence="1">
    <location>
        <begin position="145"/>
        <end position="154"/>
    </location>
</feature>
<organism evidence="2">
    <name type="scientific">uncultured Rubellimicrobium sp</name>
    <dbReference type="NCBI Taxonomy" id="543078"/>
    <lineage>
        <taxon>Bacteria</taxon>
        <taxon>Pseudomonadati</taxon>
        <taxon>Pseudomonadota</taxon>
        <taxon>Alphaproteobacteria</taxon>
        <taxon>Rhodobacterales</taxon>
        <taxon>Roseobacteraceae</taxon>
        <taxon>Rubellimicrobium</taxon>
        <taxon>environmental samples</taxon>
    </lineage>
</organism>
<name>A0A6J4P4S5_9RHOB</name>
<feature type="non-terminal residue" evidence="2">
    <location>
        <position position="1"/>
    </location>
</feature>
<evidence type="ECO:0000256" key="1">
    <source>
        <dbReference type="SAM" id="MobiDB-lite"/>
    </source>
</evidence>
<accession>A0A6J4P4S5</accession>
<proteinExistence type="predicted"/>
<feature type="non-terminal residue" evidence="2">
    <location>
        <position position="301"/>
    </location>
</feature>
<feature type="compositionally biased region" description="Basic and acidic residues" evidence="1">
    <location>
        <begin position="179"/>
        <end position="207"/>
    </location>
</feature>
<gene>
    <name evidence="2" type="ORF">AVDCRST_MAG15-1232</name>
</gene>
<protein>
    <submittedName>
        <fullName evidence="2">3-hydroxyisobutyrate dehydrogenase family protein</fullName>
    </submittedName>
</protein>
<feature type="compositionally biased region" description="Basic and acidic residues" evidence="1">
    <location>
        <begin position="284"/>
        <end position="295"/>
    </location>
</feature>
<sequence>DRARRIRGPGLHGPRHGPQYPYEGLPPRGAAPSQARGRRGSGSQGCDRGEFGHGIGRSVRCHRPLPHRLAPGRGGDPGHAPGAPQGPRYRGLLHLRPRLHDAARGDAARPQGGPRGRAAGPHAQGRVGGQRRCHGRRRGKRLRPRGADPEDIRRQGRARGRPRRRAPDEAPQQLPVPGLRRDLRRGADDGEEGRHPGADLRQRDPRRSHGLRLLPDLHGLHARGQPRGAQVHAAERRQGPALPGIHGQRRRGRDAGRLSREEQLRPGHRLVRRRARGLRAPSRGLDRPRERDRGTGRLALM</sequence>
<feature type="compositionally biased region" description="Basic residues" evidence="1">
    <location>
        <begin position="129"/>
        <end position="144"/>
    </location>
</feature>